<keyword evidence="3 6" id="KW-1133">Transmembrane helix</keyword>
<keyword evidence="7" id="KW-0732">Signal</keyword>
<feature type="chain" id="PRO_5046512463" description="PDZK1-interacting protein 1" evidence="7">
    <location>
        <begin position="21"/>
        <end position="134"/>
    </location>
</feature>
<reference evidence="8 9" key="1">
    <citation type="submission" date="2021-06" db="EMBL/GenBank/DDBJ databases">
        <authorList>
            <person name="Palmer J.M."/>
        </authorList>
    </citation>
    <scope>NUCLEOTIDE SEQUENCE [LARGE SCALE GENOMIC DNA]</scope>
    <source>
        <strain evidence="8 9">CL_MEX2019</strain>
        <tissue evidence="8">Muscle</tissue>
    </source>
</reference>
<organism evidence="8 9">
    <name type="scientific">Characodon lateralis</name>
    <dbReference type="NCBI Taxonomy" id="208331"/>
    <lineage>
        <taxon>Eukaryota</taxon>
        <taxon>Metazoa</taxon>
        <taxon>Chordata</taxon>
        <taxon>Craniata</taxon>
        <taxon>Vertebrata</taxon>
        <taxon>Euteleostomi</taxon>
        <taxon>Actinopterygii</taxon>
        <taxon>Neopterygii</taxon>
        <taxon>Teleostei</taxon>
        <taxon>Neoteleostei</taxon>
        <taxon>Acanthomorphata</taxon>
        <taxon>Ovalentaria</taxon>
        <taxon>Atherinomorphae</taxon>
        <taxon>Cyprinodontiformes</taxon>
        <taxon>Goodeidae</taxon>
        <taxon>Characodon</taxon>
    </lineage>
</organism>
<comment type="caution">
    <text evidence="8">The sequence shown here is derived from an EMBL/GenBank/DDBJ whole genome shotgun (WGS) entry which is preliminary data.</text>
</comment>
<evidence type="ECO:0000256" key="7">
    <source>
        <dbReference type="SAM" id="SignalP"/>
    </source>
</evidence>
<proteinExistence type="inferred from homology"/>
<comment type="similarity">
    <text evidence="5">Belongs to the PDZK1-interacting protein 1/SMIM24 family.</text>
</comment>
<evidence type="ECO:0000256" key="2">
    <source>
        <dbReference type="ARBA" id="ARBA00022692"/>
    </source>
</evidence>
<feature type="transmembrane region" description="Helical" evidence="6">
    <location>
        <begin position="36"/>
        <end position="55"/>
    </location>
</feature>
<keyword evidence="2 6" id="KW-0812">Transmembrane</keyword>
<name>A0ABU7EQW8_9TELE</name>
<protein>
    <recommendedName>
        <fullName evidence="10">PDZK1-interacting protein 1</fullName>
    </recommendedName>
</protein>
<keyword evidence="9" id="KW-1185">Reference proteome</keyword>
<dbReference type="Proteomes" id="UP001352852">
    <property type="component" value="Unassembled WGS sequence"/>
</dbReference>
<accession>A0ABU7EQW8</accession>
<evidence type="ECO:0008006" key="10">
    <source>
        <dbReference type="Google" id="ProtNLM"/>
    </source>
</evidence>
<dbReference type="InterPro" id="IPR031627">
    <property type="entry name" value="PDZK1IP1/SMIM24"/>
</dbReference>
<evidence type="ECO:0000313" key="9">
    <source>
        <dbReference type="Proteomes" id="UP001352852"/>
    </source>
</evidence>
<evidence type="ECO:0000313" key="8">
    <source>
        <dbReference type="EMBL" id="MED6288474.1"/>
    </source>
</evidence>
<comment type="subcellular location">
    <subcellularLocation>
        <location evidence="1">Membrane</location>
        <topology evidence="1">Single-pass membrane protein</topology>
    </subcellularLocation>
</comment>
<keyword evidence="4 6" id="KW-0472">Membrane</keyword>
<sequence>MRSASKLGSCLLLLVGAVTAQTGQPTHYERLLPQWLTGIIAVSGFLLLTFVGFLVKKVWCEESSGRNTSMESVRDNEYVESNPYVGNLDNIRPRTSMEKENNYETRLDILRSRDGSNIYESCIPDSSKDKSTTM</sequence>
<gene>
    <name evidence="8" type="ORF">CHARACLAT_026897</name>
</gene>
<evidence type="ECO:0000256" key="5">
    <source>
        <dbReference type="ARBA" id="ARBA00049650"/>
    </source>
</evidence>
<dbReference type="PANTHER" id="PTHR15296:SF1">
    <property type="entry name" value="PDZK1 INTERACTING PROTEIN 1"/>
    <property type="match status" value="1"/>
</dbReference>
<dbReference type="EMBL" id="JAHUTJ010060693">
    <property type="protein sequence ID" value="MED6288474.1"/>
    <property type="molecule type" value="Genomic_DNA"/>
</dbReference>
<evidence type="ECO:0000256" key="6">
    <source>
        <dbReference type="SAM" id="Phobius"/>
    </source>
</evidence>
<evidence type="ECO:0000256" key="1">
    <source>
        <dbReference type="ARBA" id="ARBA00004167"/>
    </source>
</evidence>
<dbReference type="Pfam" id="PF15807">
    <property type="entry name" value="MAP17"/>
    <property type="match status" value="1"/>
</dbReference>
<feature type="signal peptide" evidence="7">
    <location>
        <begin position="1"/>
        <end position="20"/>
    </location>
</feature>
<dbReference type="PANTHER" id="PTHR15296">
    <property type="entry name" value="MEMBRANE-ASSOCIATED PROTEIN MAP17"/>
    <property type="match status" value="1"/>
</dbReference>
<evidence type="ECO:0000256" key="3">
    <source>
        <dbReference type="ARBA" id="ARBA00022989"/>
    </source>
</evidence>
<evidence type="ECO:0000256" key="4">
    <source>
        <dbReference type="ARBA" id="ARBA00023136"/>
    </source>
</evidence>